<dbReference type="RefSeq" id="WP_175491827.1">
    <property type="nucleotide sequence ID" value="NZ_CP076607.1"/>
</dbReference>
<dbReference type="Proteomes" id="UP000683429">
    <property type="component" value="Chromosome"/>
</dbReference>
<dbReference type="EMBL" id="CP076607">
    <property type="protein sequence ID" value="QWU17341.1"/>
    <property type="molecule type" value="Genomic_DNA"/>
</dbReference>
<protein>
    <submittedName>
        <fullName evidence="2">Uncharacterized protein</fullName>
    </submittedName>
</protein>
<dbReference type="STRING" id="1333845.SAMN04487895_104275"/>
<evidence type="ECO:0000313" key="2">
    <source>
        <dbReference type="EMBL" id="SEO02728.1"/>
    </source>
</evidence>
<dbReference type="EMBL" id="FODH01000004">
    <property type="protein sequence ID" value="SEO02728.1"/>
    <property type="molecule type" value="Genomic_DNA"/>
</dbReference>
<accession>A0A1H8LDC5</accession>
<reference evidence="2 3" key="1">
    <citation type="submission" date="2016-10" db="EMBL/GenBank/DDBJ databases">
        <authorList>
            <person name="de Groot N.N."/>
        </authorList>
    </citation>
    <scope>NUCLEOTIDE SEQUENCE [LARGE SCALE GENOMIC DNA]</scope>
    <source>
        <strain evidence="2 3">CGMCC 1.10238</strain>
    </source>
</reference>
<name>A0A1H8LDC5_9BACL</name>
<evidence type="ECO:0000313" key="4">
    <source>
        <dbReference type="Proteomes" id="UP000683429"/>
    </source>
</evidence>
<sequence>MEHQLSDASGVRETNDWAEADKLLQEGWTLHSIWPDQNKTRYVLLKF</sequence>
<gene>
    <name evidence="1" type="ORF">KP014_09415</name>
    <name evidence="2" type="ORF">SAMN04487895_104275</name>
</gene>
<keyword evidence="4" id="KW-1185">Reference proteome</keyword>
<reference evidence="1 4" key="2">
    <citation type="submission" date="2021-06" db="EMBL/GenBank/DDBJ databases">
        <title>Whole genome sequence of Paenibacillus sophorae DSM23020 for comparative genomics.</title>
        <authorList>
            <person name="Kim M.-J."/>
            <person name="Lee G."/>
            <person name="Shin J.-H."/>
        </authorList>
    </citation>
    <scope>NUCLEOTIDE SEQUENCE [LARGE SCALE GENOMIC DNA]</scope>
    <source>
        <strain evidence="1 4">DSM 23020</strain>
    </source>
</reference>
<dbReference type="AlphaFoldDB" id="A0A1H8LDC5"/>
<organism evidence="2 3">
    <name type="scientific">Paenibacillus sophorae</name>
    <dbReference type="NCBI Taxonomy" id="1333845"/>
    <lineage>
        <taxon>Bacteria</taxon>
        <taxon>Bacillati</taxon>
        <taxon>Bacillota</taxon>
        <taxon>Bacilli</taxon>
        <taxon>Bacillales</taxon>
        <taxon>Paenibacillaceae</taxon>
        <taxon>Paenibacillus</taxon>
    </lineage>
</organism>
<evidence type="ECO:0000313" key="3">
    <source>
        <dbReference type="Proteomes" id="UP000198809"/>
    </source>
</evidence>
<dbReference type="Proteomes" id="UP000198809">
    <property type="component" value="Unassembled WGS sequence"/>
</dbReference>
<evidence type="ECO:0000313" key="1">
    <source>
        <dbReference type="EMBL" id="QWU17341.1"/>
    </source>
</evidence>
<proteinExistence type="predicted"/>